<protein>
    <submittedName>
        <fullName evidence="2">SusE domain-containing protein</fullName>
    </submittedName>
</protein>
<dbReference type="RefSeq" id="WP_201432963.1">
    <property type="nucleotide sequence ID" value="NZ_JAEQBW010000016.1"/>
</dbReference>
<dbReference type="EMBL" id="JAEQBW010000016">
    <property type="protein sequence ID" value="MBK6267276.1"/>
    <property type="molecule type" value="Genomic_DNA"/>
</dbReference>
<reference evidence="2" key="1">
    <citation type="submission" date="2021-01" db="EMBL/GenBank/DDBJ databases">
        <title>Marivirga aurantiaca sp. nov., isolated from intertidal surface sediments.</title>
        <authorList>
            <person name="Zhang M."/>
        </authorList>
    </citation>
    <scope>NUCLEOTIDE SEQUENCE</scope>
    <source>
        <strain evidence="2">S37H4</strain>
    </source>
</reference>
<accession>A0A934X2H9</accession>
<evidence type="ECO:0000313" key="3">
    <source>
        <dbReference type="Proteomes" id="UP000611723"/>
    </source>
</evidence>
<dbReference type="Pfam" id="PF14292">
    <property type="entry name" value="SusE"/>
    <property type="match status" value="2"/>
</dbReference>
<dbReference type="Proteomes" id="UP000611723">
    <property type="component" value="Unassembled WGS sequence"/>
</dbReference>
<feature type="domain" description="SusE outer membrane protein" evidence="1">
    <location>
        <begin position="156"/>
        <end position="252"/>
    </location>
</feature>
<dbReference type="GO" id="GO:2001070">
    <property type="term" value="F:starch binding"/>
    <property type="evidence" value="ECO:0007669"/>
    <property type="project" value="InterPro"/>
</dbReference>
<dbReference type="AlphaFoldDB" id="A0A934X2H9"/>
<feature type="domain" description="SusE outer membrane protein" evidence="1">
    <location>
        <begin position="33"/>
        <end position="128"/>
    </location>
</feature>
<comment type="caution">
    <text evidence="2">The sequence shown here is derived from an EMBL/GenBank/DDBJ whole genome shotgun (WGS) entry which is preliminary data.</text>
</comment>
<keyword evidence="3" id="KW-1185">Reference proteome</keyword>
<dbReference type="GO" id="GO:0019867">
    <property type="term" value="C:outer membrane"/>
    <property type="evidence" value="ECO:0007669"/>
    <property type="project" value="InterPro"/>
</dbReference>
<evidence type="ECO:0000259" key="1">
    <source>
        <dbReference type="Pfam" id="PF14292"/>
    </source>
</evidence>
<dbReference type="PROSITE" id="PS51257">
    <property type="entry name" value="PROKAR_LIPOPROTEIN"/>
    <property type="match status" value="1"/>
</dbReference>
<dbReference type="InterPro" id="IPR025970">
    <property type="entry name" value="SusE"/>
</dbReference>
<dbReference type="Gene3D" id="2.60.40.3620">
    <property type="match status" value="2"/>
</dbReference>
<gene>
    <name evidence="2" type="ORF">JKA74_19700</name>
</gene>
<evidence type="ECO:0000313" key="2">
    <source>
        <dbReference type="EMBL" id="MBK6267276.1"/>
    </source>
</evidence>
<name>A0A934X2H9_9BACT</name>
<proteinExistence type="predicted"/>
<sequence length="486" mass="53831">MKKLYSVFFLLSLILSGCEQEEFTGTGLEALADFQLVTGSETVELRSIYPENELIIEWSEAESGLESEVLYTWLAYDDNSSVEEPLVAIPSNNEGRENSLTVTFEALDNTLEGLGLATGETVTLNWTVLADNGDIVKVADPNAITLTRFKDEIAPFGLISVPNETSVDLQIDNPGAEILITWDSTYSGFGNTVSYTWEAIKPDGDFSEPFLSLPSDNEGLDNSLTLTHQTVDQILETEGLAEGETLTLQWQVVASSGSLSQGSDDVFTISFKRFTSVQAKYLVGAATPGGWGWDNPTEIVEVEEGLFQGTLVFNNEAFRVFDVRDDWGSGTNFPGFLDQGYTIDDRFENAADGDQNFRFVGEAGEYTFTLDTNNKLIYIDGRPSKFMVGAATPSGWDWDEPTVEMIQIKENVWVSVLNFENDAFRFFETEGDWGSGRNYPYYENEGYTIDASFENALDGDSNFRFIGTPGIYKITLDAVNKSIILE</sequence>
<organism evidence="2 3">
    <name type="scientific">Marivirga aurantiaca</name>
    <dbReference type="NCBI Taxonomy" id="2802615"/>
    <lineage>
        <taxon>Bacteria</taxon>
        <taxon>Pseudomonadati</taxon>
        <taxon>Bacteroidota</taxon>
        <taxon>Cytophagia</taxon>
        <taxon>Cytophagales</taxon>
        <taxon>Marivirgaceae</taxon>
        <taxon>Marivirga</taxon>
    </lineage>
</organism>